<reference evidence="3 4" key="1">
    <citation type="journal article" date="2023" name="Commun. Biol.">
        <title>Genome analysis of Parmales, the sister group of diatoms, reveals the evolutionary specialization of diatoms from phago-mixotrophs to photoautotrophs.</title>
        <authorList>
            <person name="Ban H."/>
            <person name="Sato S."/>
            <person name="Yoshikawa S."/>
            <person name="Yamada K."/>
            <person name="Nakamura Y."/>
            <person name="Ichinomiya M."/>
            <person name="Sato N."/>
            <person name="Blanc-Mathieu R."/>
            <person name="Endo H."/>
            <person name="Kuwata A."/>
            <person name="Ogata H."/>
        </authorList>
    </citation>
    <scope>NUCLEOTIDE SEQUENCE [LARGE SCALE GENOMIC DNA]</scope>
</reference>
<dbReference type="PROSITE" id="PS50096">
    <property type="entry name" value="IQ"/>
    <property type="match status" value="2"/>
</dbReference>
<dbReference type="SMART" id="SM00228">
    <property type="entry name" value="PDZ"/>
    <property type="match status" value="1"/>
</dbReference>
<feature type="region of interest" description="Disordered" evidence="1">
    <location>
        <begin position="642"/>
        <end position="664"/>
    </location>
</feature>
<comment type="caution">
    <text evidence="3">The sequence shown here is derived from an EMBL/GenBank/DDBJ whole genome shotgun (WGS) entry which is preliminary data.</text>
</comment>
<evidence type="ECO:0000256" key="1">
    <source>
        <dbReference type="SAM" id="MobiDB-lite"/>
    </source>
</evidence>
<name>A0ABQ6MKF0_9STRA</name>
<organism evidence="3 4">
    <name type="scientific">Tetraparma gracilis</name>
    <dbReference type="NCBI Taxonomy" id="2962635"/>
    <lineage>
        <taxon>Eukaryota</taxon>
        <taxon>Sar</taxon>
        <taxon>Stramenopiles</taxon>
        <taxon>Ochrophyta</taxon>
        <taxon>Bolidophyceae</taxon>
        <taxon>Parmales</taxon>
        <taxon>Triparmaceae</taxon>
        <taxon>Tetraparma</taxon>
    </lineage>
</organism>
<keyword evidence="4" id="KW-1185">Reference proteome</keyword>
<sequence length="846" mass="94026">MVSLEPSSDTSDWLRRTNTFTCLHPSFDSLCHTSIFDKHVKPLIIPQLAHDVSRQCCFMIIGDQLRLEHFGLYENKPQILLPPYMVDSAREKLLAESRRDLTDGMLKSMAEGGFHDDELLAAFSNDLSAAYKSQLETFRKAKVAARIRQEESKRKGRSMSLEMAAQFASNTHISVEQSVHNEIGQALRSILDSSAFATPLNQVDSRVLNFVALKKKSADNMYTRPSNLPNRVYEAVAGRLFPRALRLHLYNKHLKSTREANVAGGQEIDYHTMVMNAAADKSIEDPRVTTNNYLLHHTLKSAMAECREDGEDDSKYIFERGLAVLNMYYTLTGKTSLQMGYTILPFLRLHKKGPGKNASPEQFEFAVLDLLETFTVRHSGKPTVEVAAAAQALLSTLDPMLFKHLGDTFLKSERKRSGRMGAGDRGDGGGLGLSGAKKVEALFREIIDLCFVSLLGPTQLLFVWDHCFLYGWRDSMCALFCVDLLILQRHNLMYFTGDIGDCLKVLRQNQRDVLTSELMDRFAYYYEKDLVGEMDLTVFEDERENMEPAPSSRLSALFKFSDKNHRLPERDGMFSNASPRLDELRAMHDKDVVGAITDLLSSVERKVAATKVQALRRGQNARRMVKDPEYLKRLEMAKAKGGAGAGAAGGEAGGGEAGETPRKMKSAADAMLVIKRLIRNAIARRRAKKAREERKKALLAEGKKDDTEDKVFDVVLDLKQGGLGLVVRAAGKENAKKAKELGLVESEEDALLLPEVNTVKEGGNAEKSTIAPGDLFLEVNGKRTKLKKLKKAIEKAKGPLEGGLLKLKVMRGESIKAGTSTVVDKKELPPEFRSAKSAVVKSGVYA</sequence>
<dbReference type="EMBL" id="BRYB01001540">
    <property type="protein sequence ID" value="GMI28154.1"/>
    <property type="molecule type" value="Genomic_DNA"/>
</dbReference>
<dbReference type="InterPro" id="IPR036034">
    <property type="entry name" value="PDZ_sf"/>
</dbReference>
<dbReference type="SUPFAM" id="SSF50156">
    <property type="entry name" value="PDZ domain-like"/>
    <property type="match status" value="1"/>
</dbReference>
<protein>
    <recommendedName>
        <fullName evidence="2">PDZ domain-containing protein</fullName>
    </recommendedName>
</protein>
<evidence type="ECO:0000313" key="3">
    <source>
        <dbReference type="EMBL" id="GMI28154.1"/>
    </source>
</evidence>
<feature type="compositionally biased region" description="Gly residues" evidence="1">
    <location>
        <begin position="642"/>
        <end position="657"/>
    </location>
</feature>
<accession>A0ABQ6MKF0</accession>
<proteinExistence type="predicted"/>
<dbReference type="InterPro" id="IPR001478">
    <property type="entry name" value="PDZ"/>
</dbReference>
<feature type="domain" description="PDZ" evidence="2">
    <location>
        <begin position="721"/>
        <end position="813"/>
    </location>
</feature>
<gene>
    <name evidence="3" type="ORF">TeGR_g14407</name>
</gene>
<dbReference type="Proteomes" id="UP001165060">
    <property type="component" value="Unassembled WGS sequence"/>
</dbReference>
<evidence type="ECO:0000259" key="2">
    <source>
        <dbReference type="SMART" id="SM00228"/>
    </source>
</evidence>
<dbReference type="Gene3D" id="2.30.42.10">
    <property type="match status" value="1"/>
</dbReference>
<evidence type="ECO:0000313" key="4">
    <source>
        <dbReference type="Proteomes" id="UP001165060"/>
    </source>
</evidence>